<reference evidence="2 3" key="1">
    <citation type="submission" date="2019-08" db="EMBL/GenBank/DDBJ databases">
        <authorList>
            <person name="Luo N."/>
        </authorList>
    </citation>
    <scope>NUCLEOTIDE SEQUENCE [LARGE SCALE GENOMIC DNA]</scope>
    <source>
        <strain evidence="2 3">NCIMB 9442</strain>
    </source>
</reference>
<organism evidence="2 3">
    <name type="scientific">Nitratidesulfovibrio oxamicus</name>
    <dbReference type="NCBI Taxonomy" id="32016"/>
    <lineage>
        <taxon>Bacteria</taxon>
        <taxon>Pseudomonadati</taxon>
        <taxon>Thermodesulfobacteriota</taxon>
        <taxon>Desulfovibrionia</taxon>
        <taxon>Desulfovibrionales</taxon>
        <taxon>Desulfovibrionaceae</taxon>
        <taxon>Nitratidesulfovibrio</taxon>
    </lineage>
</organism>
<dbReference type="Pfam" id="PF01370">
    <property type="entry name" value="Epimerase"/>
    <property type="match status" value="1"/>
</dbReference>
<dbReference type="EMBL" id="VRYY01000111">
    <property type="protein sequence ID" value="MBG3876437.1"/>
    <property type="molecule type" value="Genomic_DNA"/>
</dbReference>
<dbReference type="SUPFAM" id="SSF51735">
    <property type="entry name" value="NAD(P)-binding Rossmann-fold domains"/>
    <property type="match status" value="1"/>
</dbReference>
<dbReference type="InterPro" id="IPR036291">
    <property type="entry name" value="NAD(P)-bd_dom_sf"/>
</dbReference>
<accession>A0ABS0J1Y5</accession>
<evidence type="ECO:0000313" key="2">
    <source>
        <dbReference type="EMBL" id="MBG3876437.1"/>
    </source>
</evidence>
<proteinExistence type="predicted"/>
<comment type="caution">
    <text evidence="2">The sequence shown here is derived from an EMBL/GenBank/DDBJ whole genome shotgun (WGS) entry which is preliminary data.</text>
</comment>
<evidence type="ECO:0000259" key="1">
    <source>
        <dbReference type="Pfam" id="PF01370"/>
    </source>
</evidence>
<keyword evidence="3" id="KW-1185">Reference proteome</keyword>
<name>A0ABS0J1Y5_9BACT</name>
<protein>
    <submittedName>
        <fullName evidence="2">NAD(P)-dependent oxidoreductase</fullName>
    </submittedName>
</protein>
<dbReference type="RefSeq" id="WP_196608584.1">
    <property type="nucleotide sequence ID" value="NZ_VRYY01000111.1"/>
</dbReference>
<feature type="domain" description="NAD-dependent epimerase/dehydratase" evidence="1">
    <location>
        <begin position="29"/>
        <end position="141"/>
    </location>
</feature>
<dbReference type="InterPro" id="IPR001509">
    <property type="entry name" value="Epimerase_deHydtase"/>
</dbReference>
<dbReference type="Gene3D" id="3.40.50.720">
    <property type="entry name" value="NAD(P)-binding Rossmann-like Domain"/>
    <property type="match status" value="1"/>
</dbReference>
<dbReference type="Proteomes" id="UP001194469">
    <property type="component" value="Unassembled WGS sequence"/>
</dbReference>
<sequence length="265" mass="29304">MRRALIGYTGLVGSNLAAQGRFDALYNSRNIETIRGEAFDEIVCAGISAVKWWANTHPEEDMQGVQRLLDSLGHCTAERFTLISTVDVYARPDGVDENTPVGMDGLHAYGRHRRLAELFCRKRFARCMILRLPGLFGAGLKKNAIYDLLHDNQVDNIHPDAVYQFYDLGRIHADMETARVAGLDLVNLATEPVSMRQVARHAFGREFGASPGIPVPRYDMRTIHAAVFGSSPPYLQTARQVLDGIAAFVAVETGTRTAERTAEDA</sequence>
<gene>
    <name evidence="2" type="ORF">FVW20_05185</name>
</gene>
<evidence type="ECO:0000313" key="3">
    <source>
        <dbReference type="Proteomes" id="UP001194469"/>
    </source>
</evidence>